<gene>
    <name evidence="3" type="ORF">pdam_00012828</name>
</gene>
<dbReference type="OMA" id="THICATR"/>
<accession>A0A3M6T879</accession>
<evidence type="ECO:0000313" key="4">
    <source>
        <dbReference type="Proteomes" id="UP000275408"/>
    </source>
</evidence>
<dbReference type="InterPro" id="IPR003609">
    <property type="entry name" value="Pan_app"/>
</dbReference>
<comment type="caution">
    <text evidence="3">The sequence shown here is derived from an EMBL/GenBank/DDBJ whole genome shotgun (WGS) entry which is preliminary data.</text>
</comment>
<reference evidence="3 4" key="1">
    <citation type="journal article" date="2018" name="Sci. Rep.">
        <title>Comparative analysis of the Pocillopora damicornis genome highlights role of immune system in coral evolution.</title>
        <authorList>
            <person name="Cunning R."/>
            <person name="Bay R.A."/>
            <person name="Gillette P."/>
            <person name="Baker A.C."/>
            <person name="Traylor-Knowles N."/>
        </authorList>
    </citation>
    <scope>NUCLEOTIDE SEQUENCE [LARGE SCALE GENOMIC DNA]</scope>
    <source>
        <strain evidence="3">RSMAS</strain>
        <tissue evidence="3">Whole animal</tissue>
    </source>
</reference>
<evidence type="ECO:0000256" key="1">
    <source>
        <dbReference type="SAM" id="SignalP"/>
    </source>
</evidence>
<dbReference type="EMBL" id="RCHS01004107">
    <property type="protein sequence ID" value="RMX37519.1"/>
    <property type="molecule type" value="Genomic_DNA"/>
</dbReference>
<dbReference type="Proteomes" id="UP000275408">
    <property type="component" value="Unassembled WGS sequence"/>
</dbReference>
<sequence length="343" mass="39060">MFLLILRIFVVSEAFTLLQGVPIFEPVGCYLDSGTSPRPMPLLLKDFRPEMNWNNIEAVIKQCASLAYNRSFSYFGLRYYGQCWSGATADQTYSRDGPDKRCVRGVGLESTYFVYKFYDYSHQVPGCNMVWKAQDNFCFLVSANYSSTENKMKEYCQKSEGDLYYATNKSAFRLLEQFLYTIVSSANGGKSSQCIVVGLLNASSFSNLPLTQQNKSNSMTHICATRLPSQWKLQGCLVNSCHHLCIAPRDISPVSGTFIQHATDAAFTGHMITSLLVDDVTVCARECLLYRNCVSFNFEYLPTGGRELMSSGRVCELNDEIRDNCWAKFHRRNNYKYYERLQL</sequence>
<keyword evidence="4" id="KW-1185">Reference proteome</keyword>
<name>A0A3M6T879_POCDA</name>
<evidence type="ECO:0000313" key="3">
    <source>
        <dbReference type="EMBL" id="RMX37519.1"/>
    </source>
</evidence>
<feature type="domain" description="Apple" evidence="2">
    <location>
        <begin position="245"/>
        <end position="342"/>
    </location>
</feature>
<evidence type="ECO:0000259" key="2">
    <source>
        <dbReference type="PROSITE" id="PS50948"/>
    </source>
</evidence>
<feature type="chain" id="PRO_5018299013" description="Apple domain-containing protein" evidence="1">
    <location>
        <begin position="21"/>
        <end position="343"/>
    </location>
</feature>
<keyword evidence="1" id="KW-0732">Signal</keyword>
<dbReference type="Pfam" id="PF00024">
    <property type="entry name" value="PAN_1"/>
    <property type="match status" value="1"/>
</dbReference>
<dbReference type="AlphaFoldDB" id="A0A3M6T879"/>
<organism evidence="3 4">
    <name type="scientific">Pocillopora damicornis</name>
    <name type="common">Cauliflower coral</name>
    <name type="synonym">Millepora damicornis</name>
    <dbReference type="NCBI Taxonomy" id="46731"/>
    <lineage>
        <taxon>Eukaryota</taxon>
        <taxon>Metazoa</taxon>
        <taxon>Cnidaria</taxon>
        <taxon>Anthozoa</taxon>
        <taxon>Hexacorallia</taxon>
        <taxon>Scleractinia</taxon>
        <taxon>Astrocoeniina</taxon>
        <taxon>Pocilloporidae</taxon>
        <taxon>Pocillopora</taxon>
    </lineage>
</organism>
<proteinExistence type="predicted"/>
<dbReference type="OrthoDB" id="5962626at2759"/>
<protein>
    <recommendedName>
        <fullName evidence="2">Apple domain-containing protein</fullName>
    </recommendedName>
</protein>
<dbReference type="PROSITE" id="PS50948">
    <property type="entry name" value="PAN"/>
    <property type="match status" value="1"/>
</dbReference>
<feature type="signal peptide" evidence="1">
    <location>
        <begin position="1"/>
        <end position="20"/>
    </location>
</feature>